<name>A0A1W2DAA8_KIBAR</name>
<keyword evidence="2" id="KW-1185">Reference proteome</keyword>
<proteinExistence type="predicted"/>
<dbReference type="RefSeq" id="WP_084426972.1">
    <property type="nucleotide sequence ID" value="NZ_FWXV01000002.1"/>
</dbReference>
<evidence type="ECO:0000313" key="1">
    <source>
        <dbReference type="EMBL" id="SMC94052.1"/>
    </source>
</evidence>
<evidence type="ECO:0008006" key="3">
    <source>
        <dbReference type="Google" id="ProtNLM"/>
    </source>
</evidence>
<dbReference type="AlphaFoldDB" id="A0A1W2DAA8"/>
<evidence type="ECO:0000313" key="2">
    <source>
        <dbReference type="Proteomes" id="UP000192674"/>
    </source>
</evidence>
<dbReference type="Proteomes" id="UP000192674">
    <property type="component" value="Unassembled WGS sequence"/>
</dbReference>
<dbReference type="EMBL" id="FWXV01000002">
    <property type="protein sequence ID" value="SMC94052.1"/>
    <property type="molecule type" value="Genomic_DNA"/>
</dbReference>
<gene>
    <name evidence="1" type="ORF">SAMN05661093_03039</name>
</gene>
<dbReference type="OrthoDB" id="3697873at2"/>
<sequence length="131" mass="13959">MNETTGSLSWADVLAAVPEAAPTSTATMKVNHDNVLAAAKIIQTQIDALNGSIREHGPALFVEASADDPVSRDAAEAWNHRLAGADDSYLARIQAYQESLLKLIVQLKESAKTYGFSEQDIEASFGGVVVD</sequence>
<protein>
    <recommendedName>
        <fullName evidence="3">PE domain-containing protein</fullName>
    </recommendedName>
</protein>
<organism evidence="1 2">
    <name type="scientific">Kibdelosporangium aridum</name>
    <dbReference type="NCBI Taxonomy" id="2030"/>
    <lineage>
        <taxon>Bacteria</taxon>
        <taxon>Bacillati</taxon>
        <taxon>Actinomycetota</taxon>
        <taxon>Actinomycetes</taxon>
        <taxon>Pseudonocardiales</taxon>
        <taxon>Pseudonocardiaceae</taxon>
        <taxon>Kibdelosporangium</taxon>
    </lineage>
</organism>
<accession>A0A1W2DAA8</accession>
<reference evidence="1" key="1">
    <citation type="submission" date="2017-04" db="EMBL/GenBank/DDBJ databases">
        <authorList>
            <person name="Afonso C.L."/>
            <person name="Miller P.J."/>
            <person name="Scott M.A."/>
            <person name="Spackman E."/>
            <person name="Goraichik I."/>
            <person name="Dimitrov K.M."/>
            <person name="Suarez D.L."/>
            <person name="Swayne D.E."/>
        </authorList>
    </citation>
    <scope>NUCLEOTIDE SEQUENCE [LARGE SCALE GENOMIC DNA]</scope>
    <source>
        <strain evidence="1">DSM 43828</strain>
    </source>
</reference>